<proteinExistence type="inferred from homology"/>
<evidence type="ECO:0000313" key="7">
    <source>
        <dbReference type="EMBL" id="KQB34606.1"/>
    </source>
</evidence>
<feature type="transmembrane region" description="Helical" evidence="6">
    <location>
        <begin position="26"/>
        <end position="49"/>
    </location>
</feature>
<dbReference type="InterPro" id="IPR045225">
    <property type="entry name" value="Uracil/uridine/allantoin_perm"/>
</dbReference>
<evidence type="ECO:0000256" key="4">
    <source>
        <dbReference type="ARBA" id="ARBA00022989"/>
    </source>
</evidence>
<name>A0A0Q0RH75_9ARCH</name>
<keyword evidence="3 6" id="KW-0812">Transmembrane</keyword>
<dbReference type="FunCoup" id="A0A0Q0RH75">
    <property type="interactions" value="11"/>
</dbReference>
<dbReference type="GO" id="GO:0015205">
    <property type="term" value="F:nucleobase transmembrane transporter activity"/>
    <property type="evidence" value="ECO:0007669"/>
    <property type="project" value="TreeGrafter"/>
</dbReference>
<evidence type="ECO:0008006" key="9">
    <source>
        <dbReference type="Google" id="ProtNLM"/>
    </source>
</evidence>
<evidence type="ECO:0000256" key="5">
    <source>
        <dbReference type="ARBA" id="ARBA00023136"/>
    </source>
</evidence>
<evidence type="ECO:0000256" key="1">
    <source>
        <dbReference type="ARBA" id="ARBA00004141"/>
    </source>
</evidence>
<evidence type="ECO:0000256" key="2">
    <source>
        <dbReference type="ARBA" id="ARBA00008974"/>
    </source>
</evidence>
<dbReference type="Gene3D" id="1.10.4160.10">
    <property type="entry name" value="Hydantoin permease"/>
    <property type="match status" value="1"/>
</dbReference>
<accession>A0A0Q0RH75</accession>
<keyword evidence="5 6" id="KW-0472">Membrane</keyword>
<feature type="transmembrane region" description="Helical" evidence="6">
    <location>
        <begin position="423"/>
        <end position="448"/>
    </location>
</feature>
<dbReference type="PANTHER" id="PTHR30618:SF0">
    <property type="entry name" value="PURINE-URACIL PERMEASE NCS1"/>
    <property type="match status" value="1"/>
</dbReference>
<feature type="transmembrane region" description="Helical" evidence="6">
    <location>
        <begin position="158"/>
        <end position="177"/>
    </location>
</feature>
<dbReference type="AlphaFoldDB" id="A0A0Q0RH75"/>
<organism evidence="7 8">
    <name type="scientific">Acidiplasma cupricumulans</name>
    <dbReference type="NCBI Taxonomy" id="312540"/>
    <lineage>
        <taxon>Archaea</taxon>
        <taxon>Methanobacteriati</taxon>
        <taxon>Thermoplasmatota</taxon>
        <taxon>Thermoplasmata</taxon>
        <taxon>Thermoplasmatales</taxon>
        <taxon>Ferroplasmaceae</taxon>
        <taxon>Acidiplasma</taxon>
    </lineage>
</organism>
<feature type="transmembrane region" description="Helical" evidence="6">
    <location>
        <begin position="264"/>
        <end position="284"/>
    </location>
</feature>
<evidence type="ECO:0000256" key="6">
    <source>
        <dbReference type="SAM" id="Phobius"/>
    </source>
</evidence>
<keyword evidence="4 6" id="KW-1133">Transmembrane helix</keyword>
<dbReference type="GO" id="GO:0005886">
    <property type="term" value="C:plasma membrane"/>
    <property type="evidence" value="ECO:0007669"/>
    <property type="project" value="TreeGrafter"/>
</dbReference>
<feature type="transmembrane region" description="Helical" evidence="6">
    <location>
        <begin position="377"/>
        <end position="403"/>
    </location>
</feature>
<protein>
    <recommendedName>
        <fullName evidence="9">Cytosine permease</fullName>
    </recommendedName>
</protein>
<comment type="caution">
    <text evidence="7">The sequence shown here is derived from an EMBL/GenBank/DDBJ whole genome shotgun (WGS) entry which is preliminary data.</text>
</comment>
<feature type="transmembrane region" description="Helical" evidence="6">
    <location>
        <begin position="304"/>
        <end position="323"/>
    </location>
</feature>
<gene>
    <name evidence="7" type="ORF">AOG55_00695</name>
</gene>
<dbReference type="Pfam" id="PF02133">
    <property type="entry name" value="Transp_cyt_pur"/>
    <property type="match status" value="1"/>
</dbReference>
<comment type="subcellular location">
    <subcellularLocation>
        <location evidence="1">Membrane</location>
        <topology evidence="1">Multi-pass membrane protein</topology>
    </subcellularLocation>
</comment>
<evidence type="ECO:0000313" key="8">
    <source>
        <dbReference type="Proteomes" id="UP000050301"/>
    </source>
</evidence>
<comment type="similarity">
    <text evidence="2">Belongs to the purine-cytosine permease (2.A.39) family.</text>
</comment>
<dbReference type="Proteomes" id="UP000050301">
    <property type="component" value="Unassembled WGS sequence"/>
</dbReference>
<feature type="transmembrane region" description="Helical" evidence="6">
    <location>
        <begin position="460"/>
        <end position="480"/>
    </location>
</feature>
<reference evidence="7 8" key="1">
    <citation type="submission" date="2015-09" db="EMBL/GenBank/DDBJ databases">
        <title>Heavy metals and arsenic resistance mechanisms in polyextremophilic archaea of the family Ferroplasmaceae.</title>
        <authorList>
            <person name="Bulaev A.G."/>
            <person name="Kanygina A.V."/>
        </authorList>
    </citation>
    <scope>NUCLEOTIDE SEQUENCE [LARGE SCALE GENOMIC DNA]</scope>
    <source>
        <strain evidence="7 8">BH2</strain>
    </source>
</reference>
<evidence type="ECO:0000256" key="3">
    <source>
        <dbReference type="ARBA" id="ARBA00022692"/>
    </source>
</evidence>
<dbReference type="GeneID" id="84221445"/>
<feature type="transmembrane region" description="Helical" evidence="6">
    <location>
        <begin position="189"/>
        <end position="212"/>
    </location>
</feature>
<keyword evidence="8" id="KW-1185">Reference proteome</keyword>
<feature type="transmembrane region" description="Helical" evidence="6">
    <location>
        <begin position="224"/>
        <end position="243"/>
    </location>
</feature>
<feature type="transmembrane region" description="Helical" evidence="6">
    <location>
        <begin position="351"/>
        <end position="371"/>
    </location>
</feature>
<dbReference type="InParanoid" id="A0A0Q0RH75"/>
<dbReference type="EMBL" id="LKBH01000241">
    <property type="protein sequence ID" value="KQB34606.1"/>
    <property type="molecule type" value="Genomic_DNA"/>
</dbReference>
<dbReference type="InterPro" id="IPR001248">
    <property type="entry name" value="Pur-cyt_permease"/>
</dbReference>
<sequence length="491" mass="54834">MNKDHDRLLWNPDIAPVNKNVKNWGYLPLLGVWASIAAPNSMLVGSAGIVFGFNVVQVILIALGGDLITLIPLIIQSHGAVKYGLAEPQLDRTRFGIWGTYIPSWIRFFAAMGYFGVQTFLVTEAVMGFVLEITGKASILAAYKSVTPSLLVSLFPDLFWITFISIIIVQTIILILAKPIRGSPSLKMLGYVMPWVSIIALTFTFVYFVSLYPSALVSALHQPYAPISISIIPILLIFLVSNIHATQIISWPDMMRFGTDFKHMVVGQIGLPIFYTLVVAYGAIMSAITEVLTNSATYDPSLLIIRFITVPAIAIFILIFYSFTMLNTNIFSNVVPPIYDLNNTFPSKLTWFRGTIIITALGILIGAWSLYLKGIYVYFSTWILFISGLLGPIAGIIVADYAVLKRFKLNIDDVYKRNGSYTYLKGFNPVSIITLIITFLIVFAPLYGIKYYIFIILKDASWISGFIIAFILYLVLSIILRDKKWEKASEL</sequence>
<dbReference type="RefSeq" id="WP_048102242.1">
    <property type="nucleotide sequence ID" value="NZ_LKBH01000241.1"/>
</dbReference>
<feature type="transmembrane region" description="Helical" evidence="6">
    <location>
        <begin position="55"/>
        <end position="75"/>
    </location>
</feature>
<dbReference type="PANTHER" id="PTHR30618">
    <property type="entry name" value="NCS1 FAMILY PURINE/PYRIMIDINE TRANSPORTER"/>
    <property type="match status" value="1"/>
</dbReference>
<feature type="transmembrane region" description="Helical" evidence="6">
    <location>
        <begin position="95"/>
        <end position="117"/>
    </location>
</feature>